<dbReference type="InterPro" id="IPR035906">
    <property type="entry name" value="MetI-like_sf"/>
</dbReference>
<evidence type="ECO:0000256" key="3">
    <source>
        <dbReference type="ARBA" id="ARBA00022475"/>
    </source>
</evidence>
<dbReference type="SUPFAM" id="SSF161098">
    <property type="entry name" value="MetI-like"/>
    <property type="match status" value="1"/>
</dbReference>
<dbReference type="GO" id="GO:0005886">
    <property type="term" value="C:plasma membrane"/>
    <property type="evidence" value="ECO:0007669"/>
    <property type="project" value="UniProtKB-SubCell"/>
</dbReference>
<evidence type="ECO:0000256" key="1">
    <source>
        <dbReference type="ARBA" id="ARBA00004651"/>
    </source>
</evidence>
<keyword evidence="4 7" id="KW-0812">Transmembrane</keyword>
<evidence type="ECO:0000256" key="2">
    <source>
        <dbReference type="ARBA" id="ARBA00022448"/>
    </source>
</evidence>
<reference evidence="9 10" key="1">
    <citation type="journal article" date="2009" name="Int. J. Syst. Evol. Microbiol.">
        <title>Paenibacillus contaminans sp. nov., isolated from a contaminated laboratory plate.</title>
        <authorList>
            <person name="Chou J.H."/>
            <person name="Lee J.H."/>
            <person name="Lin M.C."/>
            <person name="Chang P.S."/>
            <person name="Arun A.B."/>
            <person name="Young C.C."/>
            <person name="Chen W.M."/>
        </authorList>
    </citation>
    <scope>NUCLEOTIDE SEQUENCE [LARGE SCALE GENOMIC DNA]</scope>
    <source>
        <strain evidence="9 10">CKOBP-6</strain>
    </source>
</reference>
<dbReference type="PANTHER" id="PTHR43227">
    <property type="entry name" value="BLL4140 PROTEIN"/>
    <property type="match status" value="1"/>
</dbReference>
<comment type="subcellular location">
    <subcellularLocation>
        <location evidence="1 7">Cell membrane</location>
        <topology evidence="1 7">Multi-pass membrane protein</topology>
    </subcellularLocation>
</comment>
<dbReference type="Proteomes" id="UP000250369">
    <property type="component" value="Unassembled WGS sequence"/>
</dbReference>
<dbReference type="CDD" id="cd06261">
    <property type="entry name" value="TM_PBP2"/>
    <property type="match status" value="1"/>
</dbReference>
<dbReference type="InterPro" id="IPR000515">
    <property type="entry name" value="MetI-like"/>
</dbReference>
<dbReference type="Pfam" id="PF00528">
    <property type="entry name" value="BPD_transp_1"/>
    <property type="match status" value="1"/>
</dbReference>
<sequence length="317" mass="36277">MEAPMKAHAAPRTAADRGVLRKKWKRMKMLYLMLLLPVVHLAVFHYAPMYGVLIAFKDYRPGLGIWDSPWNNFEHFRSMLNDFVFLRALRNTFVISLVRLVFGFTMPILFALLLNELRTRFFKRTVQSISYLPHFLSWVIVASMVVEIVSPQRGVVNYVVTLFGGEPINFLSSKLFFVPLLLITDVWKEIGWASIIYLASIASISPELYEAAESDGANRFQKMIHITIPSLVPVITILFLLRLGNILSGGFDQILNLYNPLVYEVADIIDTYVYRVGMLEVRFDYSAAVGLFKNVVGVILLVTVNQFVRKHSDYGVW</sequence>
<dbReference type="RefSeq" id="WP_113035281.1">
    <property type="nucleotide sequence ID" value="NZ_QMFB01000029.1"/>
</dbReference>
<keyword evidence="2 7" id="KW-0813">Transport</keyword>
<dbReference type="InterPro" id="IPR050809">
    <property type="entry name" value="UgpAE/MalFG_permease"/>
</dbReference>
<evidence type="ECO:0000313" key="10">
    <source>
        <dbReference type="Proteomes" id="UP000250369"/>
    </source>
</evidence>
<evidence type="ECO:0000256" key="7">
    <source>
        <dbReference type="RuleBase" id="RU363032"/>
    </source>
</evidence>
<evidence type="ECO:0000256" key="5">
    <source>
        <dbReference type="ARBA" id="ARBA00022989"/>
    </source>
</evidence>
<gene>
    <name evidence="9" type="ORF">DQG23_32960</name>
</gene>
<feature type="transmembrane region" description="Helical" evidence="7">
    <location>
        <begin position="30"/>
        <end position="56"/>
    </location>
</feature>
<evidence type="ECO:0000259" key="8">
    <source>
        <dbReference type="PROSITE" id="PS50928"/>
    </source>
</evidence>
<name>A0A329M104_9BACL</name>
<feature type="transmembrane region" description="Helical" evidence="7">
    <location>
        <begin position="223"/>
        <end position="241"/>
    </location>
</feature>
<evidence type="ECO:0000313" key="9">
    <source>
        <dbReference type="EMBL" id="RAV13604.1"/>
    </source>
</evidence>
<dbReference type="PROSITE" id="PS50928">
    <property type="entry name" value="ABC_TM1"/>
    <property type="match status" value="1"/>
</dbReference>
<protein>
    <submittedName>
        <fullName evidence="9">Sugar ABC transporter permease</fullName>
    </submittedName>
</protein>
<dbReference type="AlphaFoldDB" id="A0A329M104"/>
<keyword evidence="10" id="KW-1185">Reference proteome</keyword>
<accession>A0A329M104</accession>
<dbReference type="OrthoDB" id="9785836at2"/>
<proteinExistence type="inferred from homology"/>
<dbReference type="EMBL" id="QMFB01000029">
    <property type="protein sequence ID" value="RAV13604.1"/>
    <property type="molecule type" value="Genomic_DNA"/>
</dbReference>
<dbReference type="PANTHER" id="PTHR43227:SF11">
    <property type="entry name" value="BLL4140 PROTEIN"/>
    <property type="match status" value="1"/>
</dbReference>
<keyword evidence="5 7" id="KW-1133">Transmembrane helix</keyword>
<feature type="domain" description="ABC transmembrane type-1" evidence="8">
    <location>
        <begin position="89"/>
        <end position="304"/>
    </location>
</feature>
<evidence type="ECO:0000256" key="6">
    <source>
        <dbReference type="ARBA" id="ARBA00023136"/>
    </source>
</evidence>
<comment type="similarity">
    <text evidence="7">Belongs to the binding-protein-dependent transport system permease family.</text>
</comment>
<feature type="transmembrane region" description="Helical" evidence="7">
    <location>
        <begin position="285"/>
        <end position="304"/>
    </location>
</feature>
<organism evidence="9 10">
    <name type="scientific">Paenibacillus contaminans</name>
    <dbReference type="NCBI Taxonomy" id="450362"/>
    <lineage>
        <taxon>Bacteria</taxon>
        <taxon>Bacillati</taxon>
        <taxon>Bacillota</taxon>
        <taxon>Bacilli</taxon>
        <taxon>Bacillales</taxon>
        <taxon>Paenibacillaceae</taxon>
        <taxon>Paenibacillus</taxon>
    </lineage>
</organism>
<keyword evidence="3" id="KW-1003">Cell membrane</keyword>
<dbReference type="GO" id="GO:0055085">
    <property type="term" value="P:transmembrane transport"/>
    <property type="evidence" value="ECO:0007669"/>
    <property type="project" value="InterPro"/>
</dbReference>
<keyword evidence="6 7" id="KW-0472">Membrane</keyword>
<feature type="transmembrane region" description="Helical" evidence="7">
    <location>
        <begin position="93"/>
        <end position="114"/>
    </location>
</feature>
<dbReference type="Gene3D" id="1.10.3720.10">
    <property type="entry name" value="MetI-like"/>
    <property type="match status" value="1"/>
</dbReference>
<evidence type="ECO:0000256" key="4">
    <source>
        <dbReference type="ARBA" id="ARBA00022692"/>
    </source>
</evidence>
<comment type="caution">
    <text evidence="9">The sequence shown here is derived from an EMBL/GenBank/DDBJ whole genome shotgun (WGS) entry which is preliminary data.</text>
</comment>